<feature type="compositionally biased region" description="Polar residues" evidence="1">
    <location>
        <begin position="1"/>
        <end position="13"/>
    </location>
</feature>
<evidence type="ECO:0000259" key="2">
    <source>
        <dbReference type="Pfam" id="PF01636"/>
    </source>
</evidence>
<dbReference type="EMBL" id="KV460270">
    <property type="protein sequence ID" value="OBT92290.2"/>
    <property type="molecule type" value="Genomic_DNA"/>
</dbReference>
<evidence type="ECO:0000256" key="1">
    <source>
        <dbReference type="SAM" id="MobiDB-lite"/>
    </source>
</evidence>
<dbReference type="Proteomes" id="UP000091956">
    <property type="component" value="Unassembled WGS sequence"/>
</dbReference>
<dbReference type="Gene3D" id="3.30.200.20">
    <property type="entry name" value="Phosphorylase Kinase, domain 1"/>
    <property type="match status" value="1"/>
</dbReference>
<accession>A0A1B8G8X3</accession>
<dbReference type="RefSeq" id="XP_059319302.1">
    <property type="nucleotide sequence ID" value="XM_059464075.1"/>
</dbReference>
<feature type="domain" description="Aminoglycoside phosphotransferase" evidence="2">
    <location>
        <begin position="45"/>
        <end position="305"/>
    </location>
</feature>
<dbReference type="PANTHER" id="PTHR21310">
    <property type="entry name" value="AMINOGLYCOSIDE PHOSPHOTRANSFERASE-RELATED-RELATED"/>
    <property type="match status" value="1"/>
</dbReference>
<dbReference type="AlphaFoldDB" id="A0A1B8G8X3"/>
<gene>
    <name evidence="3" type="ORF">VE01_09540</name>
</gene>
<protein>
    <recommendedName>
        <fullName evidence="2">Aminoglycoside phosphotransferase domain-containing protein</fullName>
    </recommendedName>
</protein>
<name>A0A1B8G8X3_9PEZI</name>
<dbReference type="InterPro" id="IPR011009">
    <property type="entry name" value="Kinase-like_dom_sf"/>
</dbReference>
<dbReference type="PANTHER" id="PTHR21310:SF37">
    <property type="entry name" value="AMINOGLYCOSIDE PHOSPHOTRANSFERASE DOMAIN-CONTAINING PROTEIN"/>
    <property type="match status" value="1"/>
</dbReference>
<reference evidence="4" key="2">
    <citation type="journal article" date="2018" name="Nat. Commun.">
        <title>Extreme sensitivity to ultraviolet light in the fungal pathogen causing white-nose syndrome of bats.</title>
        <authorList>
            <person name="Palmer J.M."/>
            <person name="Drees K.P."/>
            <person name="Foster J.T."/>
            <person name="Lindner D.L."/>
        </authorList>
    </citation>
    <scope>NUCLEOTIDE SEQUENCE [LARGE SCALE GENOMIC DNA]</scope>
    <source>
        <strain evidence="4">UAMH 10579</strain>
    </source>
</reference>
<feature type="region of interest" description="Disordered" evidence="1">
    <location>
        <begin position="1"/>
        <end position="30"/>
    </location>
</feature>
<evidence type="ECO:0000313" key="4">
    <source>
        <dbReference type="Proteomes" id="UP000091956"/>
    </source>
</evidence>
<dbReference type="SUPFAM" id="SSF56112">
    <property type="entry name" value="Protein kinase-like (PK-like)"/>
    <property type="match status" value="1"/>
</dbReference>
<keyword evidence="4" id="KW-1185">Reference proteome</keyword>
<dbReference type="GeneID" id="28842926"/>
<evidence type="ECO:0000313" key="3">
    <source>
        <dbReference type="EMBL" id="OBT92290.2"/>
    </source>
</evidence>
<dbReference type="InterPro" id="IPR002575">
    <property type="entry name" value="Aminoglycoside_PTrfase"/>
</dbReference>
<reference evidence="3 4" key="1">
    <citation type="submission" date="2016-03" db="EMBL/GenBank/DDBJ databases">
        <title>Comparative genomics of Pseudogymnoascus destructans, the fungus causing white-nose syndrome of bats.</title>
        <authorList>
            <person name="Palmer J.M."/>
            <person name="Drees K.P."/>
            <person name="Foster J.T."/>
            <person name="Lindner D.L."/>
        </authorList>
    </citation>
    <scope>NUCLEOTIDE SEQUENCE [LARGE SCALE GENOMIC DNA]</scope>
    <source>
        <strain evidence="3 4">UAMH 10579</strain>
    </source>
</reference>
<proteinExistence type="predicted"/>
<sequence>MAHQASQTRNPNRNRPLRCKVSPRNSSSRTPLTGAYNVAVVIDFSDDGSTLIRFPKPGKVMFPEEKVRNEVAVMRYVHAHTSIPVPFILHWGTREESPCGLGPFIVMEYVEHACDVSDALNTPGIPYEERPILDPSIDGEKLRGLYGQVADVLLQLSKLSFLKIGSLAQVDNGDTWRVTERPLSSNMNEIVQLGTLPRSKLPDKSATFKTSSSYLTTLANMHLRHLTHQRNDAIDSSSDCRRKYIARYLFWKLSLEGRLSHPDHNSGPFKLWCDDLRPANMLVNSNLELVAVIDWEFTYSAPVEFSHAPPWWLLIEQPEFWPRGIDEWITAYEPRLQTFLAVLREREDALIQEDRLGEEQRLSLPMRESWDSGDFWVVYAARKGFTFNAVFWKYLDSRFFGPVAGLDGDEWERRAGLLDEEEIMEIDSFVEQKVEELKTRVLAWEPEEQLG</sequence>
<organism evidence="3 4">
    <name type="scientific">Pseudogymnoascus verrucosus</name>
    <dbReference type="NCBI Taxonomy" id="342668"/>
    <lineage>
        <taxon>Eukaryota</taxon>
        <taxon>Fungi</taxon>
        <taxon>Dikarya</taxon>
        <taxon>Ascomycota</taxon>
        <taxon>Pezizomycotina</taxon>
        <taxon>Leotiomycetes</taxon>
        <taxon>Thelebolales</taxon>
        <taxon>Thelebolaceae</taxon>
        <taxon>Pseudogymnoascus</taxon>
    </lineage>
</organism>
<dbReference type="Pfam" id="PF01636">
    <property type="entry name" value="APH"/>
    <property type="match status" value="1"/>
</dbReference>
<dbReference type="InterPro" id="IPR051678">
    <property type="entry name" value="AGP_Transferase"/>
</dbReference>